<sequence length="221" mass="25669">MTKILFILIIVISINSYGQIEFDTIKFVPIDSKIIESIESSGMKVIDSLNKPKAFVLSQDTYPEFIALKKRKKFILFNLLPEPSYGTVSKIERKQVNGKNYEELIVYCDDTYGHSGLGGGLRITNKKILIYDLKKMKKIFDTEYFTSTYRWENDVTDSLTVASSTEYYLECSNSKIKIEEKKIVLELKENDECKEIDFSDYIKTKCIYVLKKNMFVEKEAE</sequence>
<dbReference type="Proteomes" id="UP000248054">
    <property type="component" value="Unassembled WGS sequence"/>
</dbReference>
<dbReference type="OrthoDB" id="10003403at2"/>
<organism evidence="1 2">
    <name type="scientific">Winogradskyella epiphytica</name>
    <dbReference type="NCBI Taxonomy" id="262005"/>
    <lineage>
        <taxon>Bacteria</taxon>
        <taxon>Pseudomonadati</taxon>
        <taxon>Bacteroidota</taxon>
        <taxon>Flavobacteriia</taxon>
        <taxon>Flavobacteriales</taxon>
        <taxon>Flavobacteriaceae</taxon>
        <taxon>Winogradskyella</taxon>
    </lineage>
</organism>
<evidence type="ECO:0000313" key="1">
    <source>
        <dbReference type="EMBL" id="PYE78793.1"/>
    </source>
</evidence>
<reference evidence="1 2" key="1">
    <citation type="submission" date="2018-06" db="EMBL/GenBank/DDBJ databases">
        <title>Genomic Encyclopedia of Type Strains, Phase III (KMG-III): the genomes of soil and plant-associated and newly described type strains.</title>
        <authorList>
            <person name="Whitman W."/>
        </authorList>
    </citation>
    <scope>NUCLEOTIDE SEQUENCE [LARGE SCALE GENOMIC DNA]</scope>
    <source>
        <strain evidence="1 2">CECT 7945</strain>
    </source>
</reference>
<dbReference type="AlphaFoldDB" id="A0A2V4XW23"/>
<proteinExistence type="predicted"/>
<dbReference type="RefSeq" id="WP_110476598.1">
    <property type="nucleotide sequence ID" value="NZ_BMWQ01000018.1"/>
</dbReference>
<protein>
    <submittedName>
        <fullName evidence="1">Uncharacterized protein</fullName>
    </submittedName>
</protein>
<dbReference type="EMBL" id="QJTD01000017">
    <property type="protein sequence ID" value="PYE78793.1"/>
    <property type="molecule type" value="Genomic_DNA"/>
</dbReference>
<accession>A0A2V4XW23</accession>
<name>A0A2V4XW23_9FLAO</name>
<gene>
    <name evidence="1" type="ORF">DFQ11_1174</name>
</gene>
<keyword evidence="2" id="KW-1185">Reference proteome</keyword>
<comment type="caution">
    <text evidence="1">The sequence shown here is derived from an EMBL/GenBank/DDBJ whole genome shotgun (WGS) entry which is preliminary data.</text>
</comment>
<evidence type="ECO:0000313" key="2">
    <source>
        <dbReference type="Proteomes" id="UP000248054"/>
    </source>
</evidence>